<keyword evidence="2" id="KW-1185">Reference proteome</keyword>
<gene>
    <name evidence="1" type="ORF">HUN41_00043</name>
</gene>
<name>A0A7G4AVY2_9CAUD</name>
<reference evidence="1 2" key="1">
    <citation type="submission" date="2020-07" db="EMBL/GenBank/DDBJ databases">
        <title>Streptomyces phage Genome sequencing and assembly.</title>
        <authorList>
            <person name="Sharma V."/>
            <person name="Hardy A."/>
            <person name="Frunzke J."/>
        </authorList>
    </citation>
    <scope>NUCLEOTIDE SEQUENCE [LARGE SCALE GENOMIC DNA]</scope>
</reference>
<protein>
    <submittedName>
        <fullName evidence="1">Uncharacterized protein</fullName>
    </submittedName>
</protein>
<evidence type="ECO:0000313" key="2">
    <source>
        <dbReference type="Proteomes" id="UP000515922"/>
    </source>
</evidence>
<accession>A0A7G4AVY2</accession>
<dbReference type="EMBL" id="MT711976">
    <property type="protein sequence ID" value="QMP84172.1"/>
    <property type="molecule type" value="Genomic_DNA"/>
</dbReference>
<proteinExistence type="predicted"/>
<evidence type="ECO:0000313" key="1">
    <source>
        <dbReference type="EMBL" id="QMP84172.1"/>
    </source>
</evidence>
<dbReference type="Proteomes" id="UP000515922">
    <property type="component" value="Segment"/>
</dbReference>
<organism evidence="1 2">
    <name type="scientific">Streptomyces phage Coruscant</name>
    <dbReference type="NCBI Taxonomy" id="2739834"/>
    <lineage>
        <taxon>Viruses</taxon>
        <taxon>Duplodnaviria</taxon>
        <taxon>Heunggongvirae</taxon>
        <taxon>Uroviricota</taxon>
        <taxon>Caudoviricetes</taxon>
        <taxon>Stanwilliamsviridae</taxon>
        <taxon>Boydwoodruffvirinae</taxon>
        <taxon>Coruscantvirus</taxon>
        <taxon>Coruscantvirus coruscant</taxon>
    </lineage>
</organism>
<sequence length="54" mass="6338">MFQESRFYLTYELDGIKKETTELLPRNSATVEKQILEEEGATNVKIVKYQSRLV</sequence>